<dbReference type="SUPFAM" id="SSF64076">
    <property type="entry name" value="MTH938-like"/>
    <property type="match status" value="1"/>
</dbReference>
<evidence type="ECO:0000313" key="1">
    <source>
        <dbReference type="EMBL" id="MCX5568825.1"/>
    </source>
</evidence>
<reference evidence="1" key="1">
    <citation type="submission" date="2022-11" db="EMBL/GenBank/DDBJ databases">
        <title>Biodiversity and phylogenetic relationships of bacteria.</title>
        <authorList>
            <person name="Machado R.A.R."/>
            <person name="Bhat A."/>
            <person name="Loulou A."/>
            <person name="Kallel S."/>
        </authorList>
    </citation>
    <scope>NUCLEOTIDE SEQUENCE</scope>
    <source>
        <strain evidence="1">K-TC2</strain>
    </source>
</reference>
<dbReference type="Proteomes" id="UP001144805">
    <property type="component" value="Unassembled WGS sequence"/>
</dbReference>
<dbReference type="Gene3D" id="3.40.1230.10">
    <property type="entry name" value="MTH938-like"/>
    <property type="match status" value="1"/>
</dbReference>
<evidence type="ECO:0000313" key="2">
    <source>
        <dbReference type="Proteomes" id="UP001144805"/>
    </source>
</evidence>
<gene>
    <name evidence="1" type="ORF">OSH07_06445</name>
</gene>
<dbReference type="InterPro" id="IPR007523">
    <property type="entry name" value="NDUFAF3/AAMDC"/>
</dbReference>
<protein>
    <submittedName>
        <fullName evidence="1">MTH938/NDUFAF3 family protein</fullName>
    </submittedName>
</protein>
<sequence length="132" mass="13805">MALFTRPSKSLRPQHFPGQAPIDVYGEGVFRFAEMSHSGSLLCLPSGIYGWPVAGAAEITAETLSDVFAEAADVALLVIGCGRDIAVVPKELREQLKAAGIGVEVMATGPAVRTYNILLAEGRPVAAALVVV</sequence>
<dbReference type="AlphaFoldDB" id="A0A9X3E8P3"/>
<comment type="caution">
    <text evidence="1">The sequence shown here is derived from an EMBL/GenBank/DDBJ whole genome shotgun (WGS) entry which is preliminary data.</text>
</comment>
<dbReference type="CDD" id="cd00248">
    <property type="entry name" value="Mth938-like"/>
    <property type="match status" value="1"/>
</dbReference>
<dbReference type="PANTHER" id="PTHR21192">
    <property type="entry name" value="NUCLEAR PROTEIN E3-3"/>
    <property type="match status" value="1"/>
</dbReference>
<dbReference type="Pfam" id="PF04430">
    <property type="entry name" value="DUF498"/>
    <property type="match status" value="1"/>
</dbReference>
<dbReference type="InterPro" id="IPR036748">
    <property type="entry name" value="MTH938-like_sf"/>
</dbReference>
<proteinExistence type="predicted"/>
<dbReference type="PANTHER" id="PTHR21192:SF2">
    <property type="entry name" value="NADH DEHYDROGENASE [UBIQUINONE] 1 ALPHA SUBCOMPLEX ASSEMBLY FACTOR 3"/>
    <property type="match status" value="1"/>
</dbReference>
<dbReference type="EMBL" id="JAPKNK010000002">
    <property type="protein sequence ID" value="MCX5568825.1"/>
    <property type="molecule type" value="Genomic_DNA"/>
</dbReference>
<name>A0A9X3E8P3_9HYPH</name>
<accession>A0A9X3E8P3</accession>
<organism evidence="1 2">
    <name type="scientific">Kaistia nematophila</name>
    <dbReference type="NCBI Taxonomy" id="2994654"/>
    <lineage>
        <taxon>Bacteria</taxon>
        <taxon>Pseudomonadati</taxon>
        <taxon>Pseudomonadota</taxon>
        <taxon>Alphaproteobacteria</taxon>
        <taxon>Hyphomicrobiales</taxon>
        <taxon>Kaistiaceae</taxon>
        <taxon>Kaistia</taxon>
    </lineage>
</organism>
<dbReference type="RefSeq" id="WP_266337785.1">
    <property type="nucleotide sequence ID" value="NZ_JAPKNK010000002.1"/>
</dbReference>
<keyword evidence="2" id="KW-1185">Reference proteome</keyword>